<evidence type="ECO:0000256" key="1">
    <source>
        <dbReference type="ARBA" id="ARBA00009179"/>
    </source>
</evidence>
<gene>
    <name evidence="7" type="ORF">A2650_02840</name>
</gene>
<dbReference type="SMART" id="SM00228">
    <property type="entry name" value="PDZ"/>
    <property type="match status" value="1"/>
</dbReference>
<name>A0A1F8EFR3_9BACT</name>
<proteinExistence type="inferred from homology"/>
<accession>A0A1F8EFR3</accession>
<sequence length="393" mass="43225">MRRNVLLVIFLCLLAFNIGFGINIRRNQEKLDDFFRIMELVKAVYVEEKSDDELINLAMKGMVSGLDPYSHLFIGIEAGAVAEGFSRDKTYNEGVGISIGFFSDSIIVTEAFEGYSASNAGVKVGDRITKVDGKLVRGLTLGQVAGLIRGKEGTAVLIEFEDSHSKKTNTFSLVRQRIKVNSVVYKDLEGDNVYIKIRSFNSETKGEFFSSLLTAKSRSGLIIDIRDNMGGDLDTVVAMLGYILGPDKLVINTKGRASNDEFRTEKSASIPLEHPKKIVVLVNKMSASASEIMAGTLKHYKLATIIGTQTFGKGVAQFVINPDSSNKPPNESPRLLLVITSARYYLPDGSDINSIGISPDIEVNQADDFKGYEYLTAKDAQFQAALEFLRKNN</sequence>
<dbReference type="InterPro" id="IPR001478">
    <property type="entry name" value="PDZ"/>
</dbReference>
<dbReference type="PANTHER" id="PTHR32060">
    <property type="entry name" value="TAIL-SPECIFIC PROTEASE"/>
    <property type="match status" value="1"/>
</dbReference>
<comment type="similarity">
    <text evidence="1 5">Belongs to the peptidase S41A family.</text>
</comment>
<keyword evidence="3 5" id="KW-0378">Hydrolase</keyword>
<evidence type="ECO:0000256" key="2">
    <source>
        <dbReference type="ARBA" id="ARBA00022670"/>
    </source>
</evidence>
<dbReference type="NCBIfam" id="TIGR00225">
    <property type="entry name" value="prc"/>
    <property type="match status" value="1"/>
</dbReference>
<dbReference type="SMART" id="SM00245">
    <property type="entry name" value="TSPc"/>
    <property type="match status" value="1"/>
</dbReference>
<dbReference type="InterPro" id="IPR005151">
    <property type="entry name" value="Tail-specific_protease"/>
</dbReference>
<dbReference type="Gene3D" id="3.90.226.10">
    <property type="entry name" value="2-enoyl-CoA Hydratase, Chain A, domain 1"/>
    <property type="match status" value="1"/>
</dbReference>
<dbReference type="InterPro" id="IPR041489">
    <property type="entry name" value="PDZ_6"/>
</dbReference>
<dbReference type="AlphaFoldDB" id="A0A1F8EFR3"/>
<dbReference type="Gene3D" id="2.30.42.10">
    <property type="match status" value="1"/>
</dbReference>
<dbReference type="PANTHER" id="PTHR32060:SF22">
    <property type="entry name" value="CARBOXYL-TERMINAL-PROCESSING PEPTIDASE 3, CHLOROPLASTIC"/>
    <property type="match status" value="1"/>
</dbReference>
<dbReference type="Pfam" id="PF03572">
    <property type="entry name" value="Peptidase_S41"/>
    <property type="match status" value="1"/>
</dbReference>
<dbReference type="Proteomes" id="UP000177117">
    <property type="component" value="Unassembled WGS sequence"/>
</dbReference>
<dbReference type="GO" id="GO:0008236">
    <property type="term" value="F:serine-type peptidase activity"/>
    <property type="evidence" value="ECO:0007669"/>
    <property type="project" value="UniProtKB-KW"/>
</dbReference>
<feature type="domain" description="PDZ" evidence="6">
    <location>
        <begin position="84"/>
        <end position="163"/>
    </location>
</feature>
<comment type="caution">
    <text evidence="7">The sequence shown here is derived from an EMBL/GenBank/DDBJ whole genome shotgun (WGS) entry which is preliminary data.</text>
</comment>
<dbReference type="InterPro" id="IPR029045">
    <property type="entry name" value="ClpP/crotonase-like_dom_sf"/>
</dbReference>
<dbReference type="InterPro" id="IPR004447">
    <property type="entry name" value="Peptidase_S41A"/>
</dbReference>
<dbReference type="GO" id="GO:0004175">
    <property type="term" value="F:endopeptidase activity"/>
    <property type="evidence" value="ECO:0007669"/>
    <property type="project" value="TreeGrafter"/>
</dbReference>
<evidence type="ECO:0000256" key="3">
    <source>
        <dbReference type="ARBA" id="ARBA00022801"/>
    </source>
</evidence>
<evidence type="ECO:0000313" key="7">
    <source>
        <dbReference type="EMBL" id="OGM99467.1"/>
    </source>
</evidence>
<dbReference type="SUPFAM" id="SSF52096">
    <property type="entry name" value="ClpP/crotonase"/>
    <property type="match status" value="1"/>
</dbReference>
<dbReference type="InterPro" id="IPR036034">
    <property type="entry name" value="PDZ_sf"/>
</dbReference>
<evidence type="ECO:0000256" key="5">
    <source>
        <dbReference type="RuleBase" id="RU004404"/>
    </source>
</evidence>
<protein>
    <recommendedName>
        <fullName evidence="6">PDZ domain-containing protein</fullName>
    </recommendedName>
</protein>
<dbReference type="GO" id="GO:0007165">
    <property type="term" value="P:signal transduction"/>
    <property type="evidence" value="ECO:0007669"/>
    <property type="project" value="TreeGrafter"/>
</dbReference>
<evidence type="ECO:0000313" key="8">
    <source>
        <dbReference type="Proteomes" id="UP000177117"/>
    </source>
</evidence>
<dbReference type="GO" id="GO:0006508">
    <property type="term" value="P:proteolysis"/>
    <property type="evidence" value="ECO:0007669"/>
    <property type="project" value="UniProtKB-KW"/>
</dbReference>
<dbReference type="CDD" id="cd07560">
    <property type="entry name" value="Peptidase_S41_CPP"/>
    <property type="match status" value="1"/>
</dbReference>
<organism evidence="7 8">
    <name type="scientific">Candidatus Yanofskybacteria bacterium RIFCSPHIGHO2_01_FULL_41_53</name>
    <dbReference type="NCBI Taxonomy" id="1802663"/>
    <lineage>
        <taxon>Bacteria</taxon>
        <taxon>Candidatus Yanofskyibacteriota</taxon>
    </lineage>
</organism>
<evidence type="ECO:0000259" key="6">
    <source>
        <dbReference type="PROSITE" id="PS50106"/>
    </source>
</evidence>
<dbReference type="CDD" id="cd06782">
    <property type="entry name" value="cpPDZ_CPP-like"/>
    <property type="match status" value="1"/>
</dbReference>
<dbReference type="SUPFAM" id="SSF50156">
    <property type="entry name" value="PDZ domain-like"/>
    <property type="match status" value="1"/>
</dbReference>
<dbReference type="GO" id="GO:0030288">
    <property type="term" value="C:outer membrane-bounded periplasmic space"/>
    <property type="evidence" value="ECO:0007669"/>
    <property type="project" value="TreeGrafter"/>
</dbReference>
<keyword evidence="2 5" id="KW-0645">Protease</keyword>
<dbReference type="EMBL" id="MGJD01000044">
    <property type="protein sequence ID" value="OGM99467.1"/>
    <property type="molecule type" value="Genomic_DNA"/>
</dbReference>
<evidence type="ECO:0000256" key="4">
    <source>
        <dbReference type="ARBA" id="ARBA00022825"/>
    </source>
</evidence>
<keyword evidence="4 5" id="KW-0720">Serine protease</keyword>
<reference evidence="7 8" key="1">
    <citation type="journal article" date="2016" name="Nat. Commun.">
        <title>Thousands of microbial genomes shed light on interconnected biogeochemical processes in an aquifer system.</title>
        <authorList>
            <person name="Anantharaman K."/>
            <person name="Brown C.T."/>
            <person name="Hug L.A."/>
            <person name="Sharon I."/>
            <person name="Castelle C.J."/>
            <person name="Probst A.J."/>
            <person name="Thomas B.C."/>
            <person name="Singh A."/>
            <person name="Wilkins M.J."/>
            <person name="Karaoz U."/>
            <person name="Brodie E.L."/>
            <person name="Williams K.H."/>
            <person name="Hubbard S.S."/>
            <person name="Banfield J.F."/>
        </authorList>
    </citation>
    <scope>NUCLEOTIDE SEQUENCE [LARGE SCALE GENOMIC DNA]</scope>
</reference>
<dbReference type="PROSITE" id="PS50106">
    <property type="entry name" value="PDZ"/>
    <property type="match status" value="1"/>
</dbReference>
<dbReference type="Pfam" id="PF17820">
    <property type="entry name" value="PDZ_6"/>
    <property type="match status" value="1"/>
</dbReference>